<keyword evidence="1" id="KW-0732">Signal</keyword>
<dbReference type="EMBL" id="CAJNOR010002203">
    <property type="protein sequence ID" value="CAF1262363.1"/>
    <property type="molecule type" value="Genomic_DNA"/>
</dbReference>
<proteinExistence type="predicted"/>
<name>A0A815MMQ9_ADIRI</name>
<dbReference type="EMBL" id="CAJNOJ010000374">
    <property type="protein sequence ID" value="CAF1422702.1"/>
    <property type="molecule type" value="Genomic_DNA"/>
</dbReference>
<evidence type="ECO:0000313" key="3">
    <source>
        <dbReference type="EMBL" id="CAF1262363.1"/>
    </source>
</evidence>
<dbReference type="Gene3D" id="3.50.4.10">
    <property type="entry name" value="Hepatocyte Growth Factor"/>
    <property type="match status" value="1"/>
</dbReference>
<evidence type="ECO:0000313" key="4">
    <source>
        <dbReference type="EMBL" id="CAF1422702.1"/>
    </source>
</evidence>
<evidence type="ECO:0000313" key="5">
    <source>
        <dbReference type="Proteomes" id="UP000663828"/>
    </source>
</evidence>
<gene>
    <name evidence="4" type="ORF">EDS130_LOCUS37609</name>
    <name evidence="3" type="ORF">XAT740_LOCUS26848</name>
</gene>
<sequence>MIKHFPLFLFLLINIVESDNIQWNENVGTGCDFVNNDLSNARTSSEDCFQRCNQTISCTHFTWTTWNGGTCWMKKGIVYKGDAFSTMDSSIICGVLYDDSEIDSVENSPTSIITNILPNASGKLTTLPCFAHFLFVIFMCKLN</sequence>
<feature type="domain" description="Apple" evidence="2">
    <location>
        <begin position="33"/>
        <end position="76"/>
    </location>
</feature>
<organism evidence="4 6">
    <name type="scientific">Adineta ricciae</name>
    <name type="common">Rotifer</name>
    <dbReference type="NCBI Taxonomy" id="249248"/>
    <lineage>
        <taxon>Eukaryota</taxon>
        <taxon>Metazoa</taxon>
        <taxon>Spiralia</taxon>
        <taxon>Gnathifera</taxon>
        <taxon>Rotifera</taxon>
        <taxon>Eurotatoria</taxon>
        <taxon>Bdelloidea</taxon>
        <taxon>Adinetida</taxon>
        <taxon>Adinetidae</taxon>
        <taxon>Adineta</taxon>
    </lineage>
</organism>
<evidence type="ECO:0000259" key="2">
    <source>
        <dbReference type="Pfam" id="PF00024"/>
    </source>
</evidence>
<dbReference type="OrthoDB" id="10056288at2759"/>
<protein>
    <recommendedName>
        <fullName evidence="2">Apple domain-containing protein</fullName>
    </recommendedName>
</protein>
<accession>A0A815MMQ9</accession>
<dbReference type="Proteomes" id="UP000663852">
    <property type="component" value="Unassembled WGS sequence"/>
</dbReference>
<feature type="signal peptide" evidence="1">
    <location>
        <begin position="1"/>
        <end position="18"/>
    </location>
</feature>
<dbReference type="AlphaFoldDB" id="A0A815MMQ9"/>
<reference evidence="4" key="1">
    <citation type="submission" date="2021-02" db="EMBL/GenBank/DDBJ databases">
        <authorList>
            <person name="Nowell W R."/>
        </authorList>
    </citation>
    <scope>NUCLEOTIDE SEQUENCE</scope>
</reference>
<comment type="caution">
    <text evidence="4">The sequence shown here is derived from an EMBL/GenBank/DDBJ whole genome shotgun (WGS) entry which is preliminary data.</text>
</comment>
<keyword evidence="5" id="KW-1185">Reference proteome</keyword>
<dbReference type="InterPro" id="IPR003609">
    <property type="entry name" value="Pan_app"/>
</dbReference>
<evidence type="ECO:0000313" key="6">
    <source>
        <dbReference type="Proteomes" id="UP000663852"/>
    </source>
</evidence>
<evidence type="ECO:0000256" key="1">
    <source>
        <dbReference type="SAM" id="SignalP"/>
    </source>
</evidence>
<feature type="chain" id="PRO_5036228309" description="Apple domain-containing protein" evidence="1">
    <location>
        <begin position="19"/>
        <end position="143"/>
    </location>
</feature>
<dbReference type="Proteomes" id="UP000663828">
    <property type="component" value="Unassembled WGS sequence"/>
</dbReference>
<dbReference type="Pfam" id="PF00024">
    <property type="entry name" value="PAN_1"/>
    <property type="match status" value="1"/>
</dbReference>